<evidence type="ECO:0000313" key="3">
    <source>
        <dbReference type="Proteomes" id="UP000503447"/>
    </source>
</evidence>
<protein>
    <submittedName>
        <fullName evidence="2">Uncharacterized protein</fullName>
    </submittedName>
</protein>
<dbReference type="EMBL" id="CP053452">
    <property type="protein sequence ID" value="QJW93912.1"/>
    <property type="molecule type" value="Genomic_DNA"/>
</dbReference>
<proteinExistence type="predicted"/>
<dbReference type="KEGG" id="ftj:FTUN_1426"/>
<sequence>MRGGRNPLVPLTEPGIAYAVRSRARAAPRRARRAKGPQMTQATRMKTRRNLFFGSALPASSAAHSASAKSHR</sequence>
<organism evidence="2 3">
    <name type="scientific">Frigoriglobus tundricola</name>
    <dbReference type="NCBI Taxonomy" id="2774151"/>
    <lineage>
        <taxon>Bacteria</taxon>
        <taxon>Pseudomonadati</taxon>
        <taxon>Planctomycetota</taxon>
        <taxon>Planctomycetia</taxon>
        <taxon>Gemmatales</taxon>
        <taxon>Gemmataceae</taxon>
        <taxon>Frigoriglobus</taxon>
    </lineage>
</organism>
<evidence type="ECO:0000313" key="2">
    <source>
        <dbReference type="EMBL" id="QJW93912.1"/>
    </source>
</evidence>
<feature type="compositionally biased region" description="Basic residues" evidence="1">
    <location>
        <begin position="22"/>
        <end position="35"/>
    </location>
</feature>
<gene>
    <name evidence="2" type="ORF">FTUN_1426</name>
</gene>
<accession>A0A6M5YLQ0</accession>
<dbReference type="AlphaFoldDB" id="A0A6M5YLQ0"/>
<feature type="region of interest" description="Disordered" evidence="1">
    <location>
        <begin position="22"/>
        <end position="48"/>
    </location>
</feature>
<evidence type="ECO:0000256" key="1">
    <source>
        <dbReference type="SAM" id="MobiDB-lite"/>
    </source>
</evidence>
<name>A0A6M5YLQ0_9BACT</name>
<reference evidence="3" key="1">
    <citation type="submission" date="2020-05" db="EMBL/GenBank/DDBJ databases">
        <title>Frigoriglobus tundricola gen. nov., sp. nov., a psychrotolerant cellulolytic planctomycete of the family Gemmataceae with two divergent copies of 16S rRNA gene.</title>
        <authorList>
            <person name="Kulichevskaya I.S."/>
            <person name="Ivanova A.A."/>
            <person name="Naumoff D.G."/>
            <person name="Beletsky A.V."/>
            <person name="Rijpstra W.I.C."/>
            <person name="Sinninghe Damste J.S."/>
            <person name="Mardanov A.V."/>
            <person name="Ravin N.V."/>
            <person name="Dedysh S.N."/>
        </authorList>
    </citation>
    <scope>NUCLEOTIDE SEQUENCE [LARGE SCALE GENOMIC DNA]</scope>
    <source>
        <strain evidence="3">PL17</strain>
    </source>
</reference>
<keyword evidence="3" id="KW-1185">Reference proteome</keyword>
<dbReference type="Proteomes" id="UP000503447">
    <property type="component" value="Chromosome"/>
</dbReference>